<sequence>MLYGAPDPFEELLYRTLIRSKLFNQIVRNIYCRMNNIKPPRPVSDDLPFHRPPKVQSRFEYRPTMIQKMNAFRKVFQDELKNTFLFRK</sequence>
<dbReference type="Pfam" id="PF10906">
    <property type="entry name" value="Mrx7"/>
    <property type="match status" value="1"/>
</dbReference>
<dbReference type="AlphaFoldDB" id="A0A7D9CWM8"/>
<keyword evidence="2" id="KW-1185">Reference proteome</keyword>
<dbReference type="Proteomes" id="UP000478008">
    <property type="component" value="Unassembled WGS sequence"/>
</dbReference>
<evidence type="ECO:0000313" key="2">
    <source>
        <dbReference type="Proteomes" id="UP000478008"/>
    </source>
</evidence>
<dbReference type="EMBL" id="CABFWN010000002">
    <property type="protein sequence ID" value="VUG17434.1"/>
    <property type="molecule type" value="Genomic_DNA"/>
</dbReference>
<proteinExistence type="predicted"/>
<organism evidence="1 2">
    <name type="scientific">Dekkera bruxellensis</name>
    <name type="common">Brettanomyces custersii</name>
    <dbReference type="NCBI Taxonomy" id="5007"/>
    <lineage>
        <taxon>Eukaryota</taxon>
        <taxon>Fungi</taxon>
        <taxon>Dikarya</taxon>
        <taxon>Ascomycota</taxon>
        <taxon>Saccharomycotina</taxon>
        <taxon>Pichiomycetes</taxon>
        <taxon>Pichiales</taxon>
        <taxon>Pichiaceae</taxon>
        <taxon>Brettanomyces</taxon>
    </lineage>
</organism>
<protein>
    <submittedName>
        <fullName evidence="1">DEBR0S2_07096g1_1</fullName>
    </submittedName>
</protein>
<gene>
    <name evidence="1" type="ORF">DEBR0S2_07096G</name>
</gene>
<dbReference type="InterPro" id="IPR020301">
    <property type="entry name" value="Mrx7"/>
</dbReference>
<accession>A0A7D9CWM8</accession>
<reference evidence="1 2" key="1">
    <citation type="submission" date="2019-07" db="EMBL/GenBank/DDBJ databases">
        <authorList>
            <person name="Friedrich A."/>
            <person name="Schacherer J."/>
        </authorList>
    </citation>
    <scope>NUCLEOTIDE SEQUENCE [LARGE SCALE GENOMIC DNA]</scope>
</reference>
<evidence type="ECO:0000313" key="1">
    <source>
        <dbReference type="EMBL" id="VUG17434.1"/>
    </source>
</evidence>
<name>A0A7D9CWM8_DEKBR</name>